<proteinExistence type="predicted"/>
<name>A0A498S3G9_ACAVI</name>
<keyword evidence="2" id="KW-1185">Reference proteome</keyword>
<evidence type="ECO:0000313" key="2">
    <source>
        <dbReference type="Proteomes" id="UP000276991"/>
    </source>
</evidence>
<dbReference type="EMBL" id="UPTC01000070">
    <property type="protein sequence ID" value="VBB26111.1"/>
    <property type="molecule type" value="Genomic_DNA"/>
</dbReference>
<reference evidence="1 2" key="1">
    <citation type="submission" date="2018-08" db="EMBL/GenBank/DDBJ databases">
        <authorList>
            <person name="Laetsch R D."/>
            <person name="Stevens L."/>
            <person name="Kumar S."/>
            <person name="Blaxter L. M."/>
        </authorList>
    </citation>
    <scope>NUCLEOTIDE SEQUENCE [LARGE SCALE GENOMIC DNA]</scope>
</reference>
<dbReference type="Proteomes" id="UP000276991">
    <property type="component" value="Unassembled WGS sequence"/>
</dbReference>
<dbReference type="AlphaFoldDB" id="A0A498S3G9"/>
<evidence type="ECO:0000313" key="1">
    <source>
        <dbReference type="EMBL" id="VBB26111.1"/>
    </source>
</evidence>
<evidence type="ECO:0008006" key="3">
    <source>
        <dbReference type="Google" id="ProtNLM"/>
    </source>
</evidence>
<dbReference type="OrthoDB" id="10503106at2759"/>
<accession>A0A498S3G9</accession>
<gene>
    <name evidence="1" type="ORF">NAV_LOCUS941</name>
</gene>
<organism evidence="1 2">
    <name type="scientific">Acanthocheilonema viteae</name>
    <name type="common">Filarial nematode worm</name>
    <name type="synonym">Dipetalonema viteae</name>
    <dbReference type="NCBI Taxonomy" id="6277"/>
    <lineage>
        <taxon>Eukaryota</taxon>
        <taxon>Metazoa</taxon>
        <taxon>Ecdysozoa</taxon>
        <taxon>Nematoda</taxon>
        <taxon>Chromadorea</taxon>
        <taxon>Rhabditida</taxon>
        <taxon>Spirurina</taxon>
        <taxon>Spiruromorpha</taxon>
        <taxon>Filarioidea</taxon>
        <taxon>Onchocercidae</taxon>
        <taxon>Acanthocheilonema</taxon>
    </lineage>
</organism>
<protein>
    <recommendedName>
        <fullName evidence="3">Caprin-1 dimerization domain-containing protein</fullName>
    </recommendedName>
</protein>
<sequence>MNGKGKNDFFSTWNPESDVIGRVLSNRINYLKEQIETLEIEQMTMSNESGAYRNQKAIALARSEIGSLSGILEVYLSEMEDRKKAWIEQRQKKQVQLTEKVAILLQYKQIIANTQIPEINASLRAGTNGAIVCFSHSAWLKQKKLNGQELTLLNSLNEIINPTIYSYEKKRAHCKKLQISVEQGMRIAIDSPVRIVGHNTGSEIKCLLDRVASCKLFSSMPSWLQNAIFIQQMSATARTRAATNSSCFIIGGDSDCSSTSESRDDQTEKS</sequence>